<evidence type="ECO:0000256" key="8">
    <source>
        <dbReference type="ARBA" id="ARBA00039025"/>
    </source>
</evidence>
<dbReference type="InterPro" id="IPR003593">
    <property type="entry name" value="AAA+_ATPase"/>
</dbReference>
<name>A0A8E7EKQ5_9EURY</name>
<evidence type="ECO:0000259" key="12">
    <source>
        <dbReference type="PROSITE" id="PS50893"/>
    </source>
</evidence>
<dbReference type="Pfam" id="PF00005">
    <property type="entry name" value="ABC_tran"/>
    <property type="match status" value="1"/>
</dbReference>
<dbReference type="InterPro" id="IPR050166">
    <property type="entry name" value="ABC_transporter_ATP-bind"/>
</dbReference>
<evidence type="ECO:0000256" key="6">
    <source>
        <dbReference type="ARBA" id="ARBA00038307"/>
    </source>
</evidence>
<dbReference type="GO" id="GO:0005524">
    <property type="term" value="F:ATP binding"/>
    <property type="evidence" value="ECO:0007669"/>
    <property type="project" value="UniProtKB-KW"/>
</dbReference>
<comment type="subcellular location">
    <subcellularLocation>
        <location evidence="1">Cell membrane</location>
    </subcellularLocation>
</comment>
<evidence type="ECO:0000256" key="7">
    <source>
        <dbReference type="ARBA" id="ARBA00038781"/>
    </source>
</evidence>
<evidence type="ECO:0000256" key="10">
    <source>
        <dbReference type="ARBA" id="ARBA00047936"/>
    </source>
</evidence>
<proteinExistence type="inferred from homology"/>
<keyword evidence="14" id="KW-1185">Reference proteome</keyword>
<dbReference type="GO" id="GO:0016887">
    <property type="term" value="F:ATP hydrolysis activity"/>
    <property type="evidence" value="ECO:0007669"/>
    <property type="project" value="InterPro"/>
</dbReference>
<dbReference type="PROSITE" id="PS50893">
    <property type="entry name" value="ABC_TRANSPORTER_2"/>
    <property type="match status" value="1"/>
</dbReference>
<evidence type="ECO:0000256" key="9">
    <source>
        <dbReference type="ARBA" id="ARBA00041133"/>
    </source>
</evidence>
<dbReference type="GO" id="GO:1901238">
    <property type="term" value="F:ABC-type tungstate transporter activity"/>
    <property type="evidence" value="ECO:0007669"/>
    <property type="project" value="UniProtKB-EC"/>
</dbReference>
<comment type="function">
    <text evidence="11">Part of the ABC transporter complex WtpABC involved in molybdate/tungstate import. Responsible for energy coupling to the transport system.</text>
</comment>
<dbReference type="KEGG" id="mrtj:KHC33_04610"/>
<dbReference type="Gene3D" id="3.40.50.300">
    <property type="entry name" value="P-loop containing nucleotide triphosphate hydrolases"/>
    <property type="match status" value="1"/>
</dbReference>
<accession>A0A8E7EKQ5</accession>
<keyword evidence="3" id="KW-0500">Molybdenum</keyword>
<feature type="domain" description="ABC transporter" evidence="12">
    <location>
        <begin position="4"/>
        <end position="236"/>
    </location>
</feature>
<evidence type="ECO:0000313" key="13">
    <source>
        <dbReference type="EMBL" id="QVV89790.1"/>
    </source>
</evidence>
<keyword evidence="5 13" id="KW-0067">ATP-binding</keyword>
<evidence type="ECO:0000313" key="14">
    <source>
        <dbReference type="Proteomes" id="UP000680656"/>
    </source>
</evidence>
<dbReference type="Proteomes" id="UP000680656">
    <property type="component" value="Chromosome"/>
</dbReference>
<dbReference type="SUPFAM" id="SSF52540">
    <property type="entry name" value="P-loop containing nucleoside triphosphate hydrolases"/>
    <property type="match status" value="1"/>
</dbReference>
<dbReference type="PANTHER" id="PTHR42788:SF13">
    <property type="entry name" value="ALIPHATIC SULFONATES IMPORT ATP-BINDING PROTEIN SSUB"/>
    <property type="match status" value="1"/>
</dbReference>
<dbReference type="EMBL" id="CP075546">
    <property type="protein sequence ID" value="QVV89790.1"/>
    <property type="molecule type" value="Genomic_DNA"/>
</dbReference>
<evidence type="ECO:0000256" key="2">
    <source>
        <dbReference type="ARBA" id="ARBA00022448"/>
    </source>
</evidence>
<dbReference type="InterPro" id="IPR017871">
    <property type="entry name" value="ABC_transporter-like_CS"/>
</dbReference>
<dbReference type="InterPro" id="IPR003439">
    <property type="entry name" value="ABC_transporter-like_ATP-bd"/>
</dbReference>
<dbReference type="FunFam" id="3.40.50.300:FF:000425">
    <property type="entry name" value="Probable ABC transporter, ATP-binding subunit"/>
    <property type="match status" value="1"/>
</dbReference>
<protein>
    <recommendedName>
        <fullName evidence="9">Molybdate/tungstate import ATP-binding protein WtpC</fullName>
        <ecNumber evidence="8">7.3.2.6</ecNumber>
    </recommendedName>
</protein>
<evidence type="ECO:0000256" key="3">
    <source>
        <dbReference type="ARBA" id="ARBA00022505"/>
    </source>
</evidence>
<reference evidence="13 14" key="1">
    <citation type="submission" date="2021-05" db="EMBL/GenBank/DDBJ databases">
        <title>A novel Methanospirillum isolate from a pyrite-forming mixed culture.</title>
        <authorList>
            <person name="Bunk B."/>
            <person name="Sproer C."/>
            <person name="Spring S."/>
            <person name="Pester M."/>
        </authorList>
    </citation>
    <scope>NUCLEOTIDE SEQUENCE [LARGE SCALE GENOMIC DNA]</scope>
    <source>
        <strain evidence="13 14">J.3.6.1-F.2.7.3</strain>
    </source>
</reference>
<keyword evidence="4" id="KW-0547">Nucleotide-binding</keyword>
<dbReference type="PANTHER" id="PTHR42788">
    <property type="entry name" value="TAURINE IMPORT ATP-BINDING PROTEIN-RELATED"/>
    <property type="match status" value="1"/>
</dbReference>
<dbReference type="RefSeq" id="WP_214420578.1">
    <property type="nucleotide sequence ID" value="NZ_CP075546.1"/>
</dbReference>
<dbReference type="PROSITE" id="PS00211">
    <property type="entry name" value="ABC_TRANSPORTER_1"/>
    <property type="match status" value="1"/>
</dbReference>
<dbReference type="GeneID" id="65566276"/>
<evidence type="ECO:0000256" key="11">
    <source>
        <dbReference type="ARBA" id="ARBA00057369"/>
    </source>
</evidence>
<comment type="similarity">
    <text evidence="6">Belongs to the ABC transporter superfamily. Sulfate/tungstate importer (TC 3.A.1.6) family.</text>
</comment>
<dbReference type="CDD" id="cd03293">
    <property type="entry name" value="ABC_NrtD_SsuB_transporters"/>
    <property type="match status" value="1"/>
</dbReference>
<dbReference type="SMART" id="SM00382">
    <property type="entry name" value="AAA"/>
    <property type="match status" value="1"/>
</dbReference>
<gene>
    <name evidence="13" type="ORF">KHC33_04610</name>
</gene>
<dbReference type="InterPro" id="IPR027417">
    <property type="entry name" value="P-loop_NTPase"/>
</dbReference>
<organism evidence="13 14">
    <name type="scientific">Methanospirillum purgamenti</name>
    <dbReference type="NCBI Taxonomy" id="2834276"/>
    <lineage>
        <taxon>Archaea</taxon>
        <taxon>Methanobacteriati</taxon>
        <taxon>Methanobacteriota</taxon>
        <taxon>Stenosarchaea group</taxon>
        <taxon>Methanomicrobia</taxon>
        <taxon>Methanomicrobiales</taxon>
        <taxon>Methanospirillaceae</taxon>
        <taxon>Methanospirillum</taxon>
    </lineage>
</organism>
<dbReference type="AlphaFoldDB" id="A0A8E7EKQ5"/>
<comment type="subunit">
    <text evidence="7">The complex is composed of two ATP-binding proteins (WtpC), two transmembrane proteins (WtpB) and a solute-binding protein (WtpA).</text>
</comment>
<keyword evidence="2" id="KW-0813">Transport</keyword>
<comment type="catalytic activity">
    <reaction evidence="10">
        <text>tungstate(in) + ATP + H2O = tungstate(out) + ADP + phosphate + H(+)</text>
        <dbReference type="Rhea" id="RHEA:35027"/>
        <dbReference type="ChEBI" id="CHEBI:15377"/>
        <dbReference type="ChEBI" id="CHEBI:15378"/>
        <dbReference type="ChEBI" id="CHEBI:30616"/>
        <dbReference type="ChEBI" id="CHEBI:43474"/>
        <dbReference type="ChEBI" id="CHEBI:46502"/>
        <dbReference type="ChEBI" id="CHEBI:456216"/>
        <dbReference type="EC" id="7.3.2.6"/>
    </reaction>
</comment>
<evidence type="ECO:0000256" key="5">
    <source>
        <dbReference type="ARBA" id="ARBA00022840"/>
    </source>
</evidence>
<evidence type="ECO:0000256" key="1">
    <source>
        <dbReference type="ARBA" id="ARBA00004236"/>
    </source>
</evidence>
<evidence type="ECO:0000256" key="4">
    <source>
        <dbReference type="ARBA" id="ARBA00022741"/>
    </source>
</evidence>
<dbReference type="EC" id="7.3.2.6" evidence="8"/>
<sequence length="263" mass="29464">MGSVEISHLCREFVRDDGDRVIALSDINLSIADDEFVSFVGPSGCGKTTLLRIIAGLDTATSGEVRVDGSLITGPGQKVGMVFQEYSLFPWRSVLSNVAFGLEMRGIAKDERNEIAKKFIALVGLSQFEQSYPYELSGGMRQRVAIARALATDPDLLLMDEPFGALDAQTRNHMQCELLDIWETKKKTILFVTHSCDEAVFLSDRVVVLSPRPGVIREIVNISISRPRDRTNKEFIDLRRHLLDMIEEEEREEEKVKCKSGNL</sequence>
<dbReference type="GO" id="GO:0005886">
    <property type="term" value="C:plasma membrane"/>
    <property type="evidence" value="ECO:0007669"/>
    <property type="project" value="UniProtKB-SubCell"/>
</dbReference>